<evidence type="ECO:0000313" key="3">
    <source>
        <dbReference type="Proteomes" id="UP000095230"/>
    </source>
</evidence>
<dbReference type="OrthoDB" id="366465at2"/>
<keyword evidence="1" id="KW-0472">Membrane</keyword>
<gene>
    <name evidence="2" type="ORF">BEL05_15025</name>
</gene>
<sequence length="446" mass="51758">MLSLSIADQYHLAINVELAATIKNARVKVHYFYPAPLADHSDFFSPSHFYQSLLQKQSLIKATPMNVDSVKRDLFTLRQTAYAKATHNSNNYIRALSNFVSGINQMLLTASTSQLALVGELIESFQGIHDNENQLTHHKRFQLANHQLLYHFHQTLLQHKLKACKSEKSDIESKIIHTCNYANKHHIKLTDSSEDGQEKLLRRLHMGRRIINSPYKVRCKKLNDGAVVEQLIFGFAAALAMAFATGVAFATQKAFGNFSTPFFVSLVLSYIFKDRIKELGRNYLMQKFFSHFFQHHYRFYTNDDNSLCDLKETYYSQNRHLLNEEVKAIIKRANNTESSRFNTAFVHQRSYHFTTTNNTNSEEKFLDELTINLSRPLRKLPKVMSQHWYENESNIKYTNIHKVNTVHLIVTLQHGAQETHDHYKLFVSRKGIHRIDKVDIKHNIKG</sequence>
<accession>A0A1E5IT77</accession>
<protein>
    <submittedName>
        <fullName evidence="2">Uncharacterized protein</fullName>
    </submittedName>
</protein>
<comment type="caution">
    <text evidence="2">The sequence shown here is derived from an EMBL/GenBank/DDBJ whole genome shotgun (WGS) entry which is preliminary data.</text>
</comment>
<reference evidence="2 3" key="1">
    <citation type="submission" date="2016-07" db="EMBL/GenBank/DDBJ databases">
        <title>Whole-genome of two Shewanella species isolated from a digestive organ of sea cucumber Apostichopus japonicus Selenka 1867.</title>
        <authorList>
            <person name="Hong H.-H."/>
            <person name="Choi H."/>
            <person name="Cheon S."/>
            <person name="Oh J.-S."/>
            <person name="Lee H.-G."/>
            <person name="Park C."/>
        </authorList>
    </citation>
    <scope>NUCLEOTIDE SEQUENCE [LARGE SCALE GENOMIC DNA]</scope>
    <source>
        <strain evidence="2 3">CSB03KR</strain>
    </source>
</reference>
<dbReference type="EMBL" id="MCBT01000033">
    <property type="protein sequence ID" value="OEG73764.1"/>
    <property type="molecule type" value="Genomic_DNA"/>
</dbReference>
<dbReference type="Proteomes" id="UP000095230">
    <property type="component" value="Unassembled WGS sequence"/>
</dbReference>
<evidence type="ECO:0000256" key="1">
    <source>
        <dbReference type="SAM" id="Phobius"/>
    </source>
</evidence>
<feature type="transmembrane region" description="Helical" evidence="1">
    <location>
        <begin position="255"/>
        <end position="272"/>
    </location>
</feature>
<organism evidence="2 3">
    <name type="scientific">Shewanella colwelliana</name>
    <name type="common">Alteromonas colwelliana</name>
    <dbReference type="NCBI Taxonomy" id="23"/>
    <lineage>
        <taxon>Bacteria</taxon>
        <taxon>Pseudomonadati</taxon>
        <taxon>Pseudomonadota</taxon>
        <taxon>Gammaproteobacteria</taxon>
        <taxon>Alteromonadales</taxon>
        <taxon>Shewanellaceae</taxon>
        <taxon>Shewanella</taxon>
    </lineage>
</organism>
<dbReference type="STRING" id="23.BEL05_15025"/>
<dbReference type="RefSeq" id="WP_028762930.1">
    <property type="nucleotide sequence ID" value="NZ_MCBT01000033.1"/>
</dbReference>
<proteinExistence type="predicted"/>
<name>A0A1E5IT77_SHECO</name>
<evidence type="ECO:0000313" key="2">
    <source>
        <dbReference type="EMBL" id="OEG73764.1"/>
    </source>
</evidence>
<keyword evidence="1" id="KW-0812">Transmembrane</keyword>
<dbReference type="AlphaFoldDB" id="A0A1E5IT77"/>
<keyword evidence="1" id="KW-1133">Transmembrane helix</keyword>
<feature type="transmembrane region" description="Helical" evidence="1">
    <location>
        <begin position="226"/>
        <end position="249"/>
    </location>
</feature>